<dbReference type="EMBL" id="BLPG01000001">
    <property type="protein sequence ID" value="GFJ94508.1"/>
    <property type="molecule type" value="Genomic_DNA"/>
</dbReference>
<keyword evidence="1" id="KW-1133">Transmembrane helix</keyword>
<dbReference type="InterPro" id="IPR016833">
    <property type="entry name" value="Put_Na-Bile_cotransptr"/>
</dbReference>
<feature type="transmembrane region" description="Helical" evidence="1">
    <location>
        <begin position="12"/>
        <end position="33"/>
    </location>
</feature>
<feature type="transmembrane region" description="Helical" evidence="1">
    <location>
        <begin position="280"/>
        <end position="300"/>
    </location>
</feature>
<gene>
    <name evidence="2" type="ORF">Prum_081500</name>
</gene>
<comment type="caution">
    <text evidence="2">The sequence shown here is derived from an EMBL/GenBank/DDBJ whole genome shotgun (WGS) entry which is preliminary data.</text>
</comment>
<dbReference type="GO" id="GO:0005886">
    <property type="term" value="C:plasma membrane"/>
    <property type="evidence" value="ECO:0007669"/>
    <property type="project" value="TreeGrafter"/>
</dbReference>
<proteinExistence type="predicted"/>
<keyword evidence="1" id="KW-0472">Membrane</keyword>
<feature type="transmembrane region" description="Helical" evidence="1">
    <location>
        <begin position="210"/>
        <end position="230"/>
    </location>
</feature>
<dbReference type="RefSeq" id="WP_173081650.1">
    <property type="nucleotide sequence ID" value="NZ_BAABJB010000028.1"/>
</dbReference>
<feature type="transmembrane region" description="Helical" evidence="1">
    <location>
        <begin position="236"/>
        <end position="259"/>
    </location>
</feature>
<keyword evidence="3" id="KW-1185">Reference proteome</keyword>
<dbReference type="PANTHER" id="PTHR18640">
    <property type="entry name" value="SOLUTE CARRIER FAMILY 10 MEMBER 7"/>
    <property type="match status" value="1"/>
</dbReference>
<feature type="transmembrane region" description="Helical" evidence="1">
    <location>
        <begin position="172"/>
        <end position="189"/>
    </location>
</feature>
<protein>
    <submittedName>
        <fullName evidence="2">Bile acid:sodium symporter</fullName>
    </submittedName>
</protein>
<dbReference type="InterPro" id="IPR038770">
    <property type="entry name" value="Na+/solute_symporter_sf"/>
</dbReference>
<feature type="transmembrane region" description="Helical" evidence="1">
    <location>
        <begin position="39"/>
        <end position="58"/>
    </location>
</feature>
<reference evidence="2 3" key="1">
    <citation type="submission" date="2020-03" db="EMBL/GenBank/DDBJ databases">
        <title>Whole genome shotgun sequence of Phytohabitans rumicis NBRC 108638.</title>
        <authorList>
            <person name="Komaki H."/>
            <person name="Tamura T."/>
        </authorList>
    </citation>
    <scope>NUCLEOTIDE SEQUENCE [LARGE SCALE GENOMIC DNA]</scope>
    <source>
        <strain evidence="2 3">NBRC 108638</strain>
    </source>
</reference>
<name>A0A6V8LI20_9ACTN</name>
<sequence length="325" mass="33822">MASRRRRLGSVLRRYVDAYLIALLAVVGVAALLPARGAAATAVSTATTVAVGLLFFLYGARIKPAAAWAGAKHWRLHAVVLLSTFALFPLLALALAFLPAGMLTPALYDGLVFLSVVPSTVQSSIAFTSIAGGNVPAAIFSASFSNLAGVVVTPLLAAVLLGGAVAVSAGSIGKIVAQLVLPFAAGQALRPWIGGWMERRKRILGYADRGAILLVIYAAFSAGVVAGVWHEVSPGRLLALVGVLSVLLALVLGLTYWAGRLLGFDRPDRVTAVFCGSKKSMATGLPMATVLFTPASVGLMVLPLMLFHQIQLVVCAVLARRWASP</sequence>
<evidence type="ECO:0000256" key="1">
    <source>
        <dbReference type="SAM" id="Phobius"/>
    </source>
</evidence>
<dbReference type="AlphaFoldDB" id="A0A6V8LI20"/>
<feature type="transmembrane region" description="Helical" evidence="1">
    <location>
        <begin position="79"/>
        <end position="98"/>
    </location>
</feature>
<dbReference type="Pfam" id="PF13593">
    <property type="entry name" value="SBF_like"/>
    <property type="match status" value="1"/>
</dbReference>
<evidence type="ECO:0000313" key="3">
    <source>
        <dbReference type="Proteomes" id="UP000482960"/>
    </source>
</evidence>
<feature type="transmembrane region" description="Helical" evidence="1">
    <location>
        <begin position="144"/>
        <end position="166"/>
    </location>
</feature>
<dbReference type="Proteomes" id="UP000482960">
    <property type="component" value="Unassembled WGS sequence"/>
</dbReference>
<dbReference type="PIRSF" id="PIRSF026166">
    <property type="entry name" value="UCP026166"/>
    <property type="match status" value="1"/>
</dbReference>
<dbReference type="Gene3D" id="1.20.1530.20">
    <property type="match status" value="1"/>
</dbReference>
<keyword evidence="1" id="KW-0812">Transmembrane</keyword>
<evidence type="ECO:0000313" key="2">
    <source>
        <dbReference type="EMBL" id="GFJ94508.1"/>
    </source>
</evidence>
<reference evidence="2 3" key="2">
    <citation type="submission" date="2020-03" db="EMBL/GenBank/DDBJ databases">
        <authorList>
            <person name="Ichikawa N."/>
            <person name="Kimura A."/>
            <person name="Kitahashi Y."/>
            <person name="Uohara A."/>
        </authorList>
    </citation>
    <scope>NUCLEOTIDE SEQUENCE [LARGE SCALE GENOMIC DNA]</scope>
    <source>
        <strain evidence="2 3">NBRC 108638</strain>
    </source>
</reference>
<organism evidence="2 3">
    <name type="scientific">Phytohabitans rumicis</name>
    <dbReference type="NCBI Taxonomy" id="1076125"/>
    <lineage>
        <taxon>Bacteria</taxon>
        <taxon>Bacillati</taxon>
        <taxon>Actinomycetota</taxon>
        <taxon>Actinomycetes</taxon>
        <taxon>Micromonosporales</taxon>
        <taxon>Micromonosporaceae</taxon>
    </lineage>
</organism>
<accession>A0A6V8LI20</accession>
<feature type="transmembrane region" description="Helical" evidence="1">
    <location>
        <begin position="110"/>
        <end position="132"/>
    </location>
</feature>
<dbReference type="PANTHER" id="PTHR18640:SF5">
    <property type="entry name" value="SODIUM_BILE ACID COTRANSPORTER 7"/>
    <property type="match status" value="1"/>
</dbReference>